<evidence type="ECO:0000256" key="2">
    <source>
        <dbReference type="SAM" id="SignalP"/>
    </source>
</evidence>
<dbReference type="EMBL" id="KV722856">
    <property type="protein sequence ID" value="OCH83706.1"/>
    <property type="molecule type" value="Genomic_DNA"/>
</dbReference>
<dbReference type="Proteomes" id="UP000250043">
    <property type="component" value="Unassembled WGS sequence"/>
</dbReference>
<evidence type="ECO:0000256" key="1">
    <source>
        <dbReference type="SAM" id="MobiDB-lite"/>
    </source>
</evidence>
<feature type="compositionally biased region" description="Basic and acidic residues" evidence="1">
    <location>
        <begin position="95"/>
        <end position="120"/>
    </location>
</feature>
<keyword evidence="2" id="KW-0732">Signal</keyword>
<name>A0A8E2AFU7_9APHY</name>
<feature type="region of interest" description="Disordered" evidence="1">
    <location>
        <begin position="63"/>
        <end position="166"/>
    </location>
</feature>
<gene>
    <name evidence="3" type="ORF">OBBRIDRAFT_840279</name>
</gene>
<evidence type="ECO:0000313" key="4">
    <source>
        <dbReference type="Proteomes" id="UP000250043"/>
    </source>
</evidence>
<accession>A0A8E2AFU7</accession>
<proteinExistence type="predicted"/>
<feature type="signal peptide" evidence="2">
    <location>
        <begin position="1"/>
        <end position="19"/>
    </location>
</feature>
<organism evidence="3 4">
    <name type="scientific">Obba rivulosa</name>
    <dbReference type="NCBI Taxonomy" id="1052685"/>
    <lineage>
        <taxon>Eukaryota</taxon>
        <taxon>Fungi</taxon>
        <taxon>Dikarya</taxon>
        <taxon>Basidiomycota</taxon>
        <taxon>Agaricomycotina</taxon>
        <taxon>Agaricomycetes</taxon>
        <taxon>Polyporales</taxon>
        <taxon>Gelatoporiaceae</taxon>
        <taxon>Obba</taxon>
    </lineage>
</organism>
<dbReference type="AlphaFoldDB" id="A0A8E2AFU7"/>
<sequence>MDLKWVLLWVSFLLDFTAAIHKMSVDEIKRLAADNPKPTLDLLITIVKDEKYWELRWQGLDDARAHPTPPIPPMKINVSKQPEAGPSGPTEPEDTASKVPKDFTKCNNDRKQRKEARKVAEQYLSISTSWKGKGRATNPGEQEAPQDDDDLFSPRGDVSVAAGGKF</sequence>
<evidence type="ECO:0000313" key="3">
    <source>
        <dbReference type="EMBL" id="OCH83706.1"/>
    </source>
</evidence>
<protein>
    <submittedName>
        <fullName evidence="3">Uncharacterized protein</fullName>
    </submittedName>
</protein>
<keyword evidence="4" id="KW-1185">Reference proteome</keyword>
<feature type="chain" id="PRO_5034855628" evidence="2">
    <location>
        <begin position="20"/>
        <end position="166"/>
    </location>
</feature>
<reference evidence="3 4" key="1">
    <citation type="submission" date="2016-07" db="EMBL/GenBank/DDBJ databases">
        <title>Draft genome of the white-rot fungus Obba rivulosa 3A-2.</title>
        <authorList>
            <consortium name="DOE Joint Genome Institute"/>
            <person name="Miettinen O."/>
            <person name="Riley R."/>
            <person name="Acob R."/>
            <person name="Barry K."/>
            <person name="Cullen D."/>
            <person name="De Vries R."/>
            <person name="Hainaut M."/>
            <person name="Hatakka A."/>
            <person name="Henrissat B."/>
            <person name="Hilden K."/>
            <person name="Kuo R."/>
            <person name="Labutti K."/>
            <person name="Lipzen A."/>
            <person name="Makela M.R."/>
            <person name="Sandor L."/>
            <person name="Spatafora J.W."/>
            <person name="Grigoriev I.V."/>
            <person name="Hibbett D.S."/>
        </authorList>
    </citation>
    <scope>NUCLEOTIDE SEQUENCE [LARGE SCALE GENOMIC DNA]</scope>
    <source>
        <strain evidence="3 4">3A-2</strain>
    </source>
</reference>